<comment type="caution">
    <text evidence="2">The sequence shown here is derived from an EMBL/GenBank/DDBJ whole genome shotgun (WGS) entry which is preliminary data.</text>
</comment>
<feature type="region of interest" description="Disordered" evidence="1">
    <location>
        <begin position="83"/>
        <end position="107"/>
    </location>
</feature>
<feature type="compositionally biased region" description="Basic and acidic residues" evidence="1">
    <location>
        <begin position="86"/>
        <end position="98"/>
    </location>
</feature>
<name>A0ABV5FVF2_9MICC</name>
<dbReference type="EMBL" id="JBHMFI010000001">
    <property type="protein sequence ID" value="MFB9070667.1"/>
    <property type="molecule type" value="Genomic_DNA"/>
</dbReference>
<evidence type="ECO:0000313" key="3">
    <source>
        <dbReference type="Proteomes" id="UP001589575"/>
    </source>
</evidence>
<keyword evidence="3" id="KW-1185">Reference proteome</keyword>
<gene>
    <name evidence="2" type="ORF">ACFFX0_05455</name>
</gene>
<feature type="region of interest" description="Disordered" evidence="1">
    <location>
        <begin position="1"/>
        <end position="63"/>
    </location>
</feature>
<protein>
    <submittedName>
        <fullName evidence="2">Uncharacterized protein</fullName>
    </submittedName>
</protein>
<organism evidence="2 3">
    <name type="scientific">Citricoccus parietis</name>
    <dbReference type="NCBI Taxonomy" id="592307"/>
    <lineage>
        <taxon>Bacteria</taxon>
        <taxon>Bacillati</taxon>
        <taxon>Actinomycetota</taxon>
        <taxon>Actinomycetes</taxon>
        <taxon>Micrococcales</taxon>
        <taxon>Micrococcaceae</taxon>
        <taxon>Citricoccus</taxon>
    </lineage>
</organism>
<feature type="compositionally biased region" description="Low complexity" evidence="1">
    <location>
        <begin position="15"/>
        <end position="31"/>
    </location>
</feature>
<reference evidence="2 3" key="1">
    <citation type="submission" date="2024-09" db="EMBL/GenBank/DDBJ databases">
        <authorList>
            <person name="Sun Q."/>
            <person name="Mori K."/>
        </authorList>
    </citation>
    <scope>NUCLEOTIDE SEQUENCE [LARGE SCALE GENOMIC DNA]</scope>
    <source>
        <strain evidence="2 3">CCM 7609</strain>
    </source>
</reference>
<accession>A0ABV5FVF2</accession>
<evidence type="ECO:0000313" key="2">
    <source>
        <dbReference type="EMBL" id="MFB9070667.1"/>
    </source>
</evidence>
<evidence type="ECO:0000256" key="1">
    <source>
        <dbReference type="SAM" id="MobiDB-lite"/>
    </source>
</evidence>
<dbReference type="Proteomes" id="UP001589575">
    <property type="component" value="Unassembled WGS sequence"/>
</dbReference>
<sequence length="107" mass="11781">MRPLPPVRPARSHCTRPGTTPTGSSPGSGPRAFGRSRQPAGHAGHRERRERGSHARHQPTHHIATCAVAQIRFQCEIDPALHRIQHPRDRTPPLRPDEPCLGARAPP</sequence>
<proteinExistence type="predicted"/>